<proteinExistence type="predicted"/>
<organism evidence="2 3">
    <name type="scientific">Senna tora</name>
    <dbReference type="NCBI Taxonomy" id="362788"/>
    <lineage>
        <taxon>Eukaryota</taxon>
        <taxon>Viridiplantae</taxon>
        <taxon>Streptophyta</taxon>
        <taxon>Embryophyta</taxon>
        <taxon>Tracheophyta</taxon>
        <taxon>Spermatophyta</taxon>
        <taxon>Magnoliopsida</taxon>
        <taxon>eudicotyledons</taxon>
        <taxon>Gunneridae</taxon>
        <taxon>Pentapetalae</taxon>
        <taxon>rosids</taxon>
        <taxon>fabids</taxon>
        <taxon>Fabales</taxon>
        <taxon>Fabaceae</taxon>
        <taxon>Caesalpinioideae</taxon>
        <taxon>Cassia clade</taxon>
        <taxon>Senna</taxon>
    </lineage>
</organism>
<sequence length="286" mass="32689">MRMRSDGGKSPIEAKNEEPPSRSPSEGKKRESVIKLGHLPCVASVSYIARDGDRILSGIYYVCKKNKVSVESEIVVLHTIWRCRNVRVMEGRHIPPISAIKTIDASWRNFNEVFSNLHQRTNLQSFTTMSKRWSTTTSLPNSGIVVVTATRKFKPRGSIRGLRKILLKVLVNNQLLAHMVYTLRDHQDLKIMHLLAIRKGIQLAINCTSRQDECNIIVFRKGMVDLLTNNYKNNFRFQVVGTDIANNLLHSFTSSRILFLRSITFLLRSLHRYMSFTSTVPGWSSM</sequence>
<protein>
    <submittedName>
        <fullName evidence="2">Uncharacterized protein</fullName>
    </submittedName>
</protein>
<name>A0A834TED7_9FABA</name>
<dbReference type="Proteomes" id="UP000634136">
    <property type="component" value="Unassembled WGS sequence"/>
</dbReference>
<evidence type="ECO:0000313" key="2">
    <source>
        <dbReference type="EMBL" id="KAF7820200.1"/>
    </source>
</evidence>
<dbReference type="AlphaFoldDB" id="A0A834TED7"/>
<keyword evidence="3" id="KW-1185">Reference proteome</keyword>
<dbReference type="EMBL" id="JAAIUW010000008">
    <property type="protein sequence ID" value="KAF7820200.1"/>
    <property type="molecule type" value="Genomic_DNA"/>
</dbReference>
<feature type="region of interest" description="Disordered" evidence="1">
    <location>
        <begin position="1"/>
        <end position="30"/>
    </location>
</feature>
<comment type="caution">
    <text evidence="2">The sequence shown here is derived from an EMBL/GenBank/DDBJ whole genome shotgun (WGS) entry which is preliminary data.</text>
</comment>
<evidence type="ECO:0000256" key="1">
    <source>
        <dbReference type="SAM" id="MobiDB-lite"/>
    </source>
</evidence>
<accession>A0A834TED7</accession>
<gene>
    <name evidence="2" type="ORF">G2W53_025655</name>
</gene>
<evidence type="ECO:0000313" key="3">
    <source>
        <dbReference type="Proteomes" id="UP000634136"/>
    </source>
</evidence>
<reference evidence="2" key="1">
    <citation type="submission" date="2020-09" db="EMBL/GenBank/DDBJ databases">
        <title>Genome-Enabled Discovery of Anthraquinone Biosynthesis in Senna tora.</title>
        <authorList>
            <person name="Kang S.-H."/>
            <person name="Pandey R.P."/>
            <person name="Lee C.-M."/>
            <person name="Sim J.-S."/>
            <person name="Jeong J.-T."/>
            <person name="Choi B.-S."/>
            <person name="Jung M."/>
            <person name="Ginzburg D."/>
            <person name="Zhao K."/>
            <person name="Won S.Y."/>
            <person name="Oh T.-J."/>
            <person name="Yu Y."/>
            <person name="Kim N.-H."/>
            <person name="Lee O.R."/>
            <person name="Lee T.-H."/>
            <person name="Bashyal P."/>
            <person name="Kim T.-S."/>
            <person name="Lee W.-H."/>
            <person name="Kawkins C."/>
            <person name="Kim C.-K."/>
            <person name="Kim J.S."/>
            <person name="Ahn B.O."/>
            <person name="Rhee S.Y."/>
            <person name="Sohng J.K."/>
        </authorList>
    </citation>
    <scope>NUCLEOTIDE SEQUENCE</scope>
    <source>
        <tissue evidence="2">Leaf</tissue>
    </source>
</reference>